<evidence type="ECO:0000313" key="2">
    <source>
        <dbReference type="EMBL" id="KAK4322951.1"/>
    </source>
</evidence>
<proteinExistence type="predicted"/>
<evidence type="ECO:0000256" key="1">
    <source>
        <dbReference type="SAM" id="MobiDB-lite"/>
    </source>
</evidence>
<dbReference type="EMBL" id="JAWZYT010000485">
    <property type="protein sequence ID" value="KAK4322951.1"/>
    <property type="molecule type" value="Genomic_DNA"/>
</dbReference>
<comment type="caution">
    <text evidence="2">The sequence shown here is derived from an EMBL/GenBank/DDBJ whole genome shotgun (WGS) entry which is preliminary data.</text>
</comment>
<feature type="region of interest" description="Disordered" evidence="1">
    <location>
        <begin position="1"/>
        <end position="23"/>
    </location>
</feature>
<feature type="compositionally biased region" description="Low complexity" evidence="1">
    <location>
        <begin position="46"/>
        <end position="57"/>
    </location>
</feature>
<dbReference type="AlphaFoldDB" id="A0AAE1QAI3"/>
<dbReference type="Proteomes" id="UP001292094">
    <property type="component" value="Unassembled WGS sequence"/>
</dbReference>
<name>A0AAE1QAI3_9EUCA</name>
<organism evidence="2 3">
    <name type="scientific">Petrolisthes manimaculis</name>
    <dbReference type="NCBI Taxonomy" id="1843537"/>
    <lineage>
        <taxon>Eukaryota</taxon>
        <taxon>Metazoa</taxon>
        <taxon>Ecdysozoa</taxon>
        <taxon>Arthropoda</taxon>
        <taxon>Crustacea</taxon>
        <taxon>Multicrustacea</taxon>
        <taxon>Malacostraca</taxon>
        <taxon>Eumalacostraca</taxon>
        <taxon>Eucarida</taxon>
        <taxon>Decapoda</taxon>
        <taxon>Pleocyemata</taxon>
        <taxon>Anomura</taxon>
        <taxon>Galatheoidea</taxon>
        <taxon>Porcellanidae</taxon>
        <taxon>Petrolisthes</taxon>
    </lineage>
</organism>
<reference evidence="2" key="1">
    <citation type="submission" date="2023-11" db="EMBL/GenBank/DDBJ databases">
        <title>Genome assemblies of two species of porcelain crab, Petrolisthes cinctipes and Petrolisthes manimaculis (Anomura: Porcellanidae).</title>
        <authorList>
            <person name="Angst P."/>
        </authorList>
    </citation>
    <scope>NUCLEOTIDE SEQUENCE</scope>
    <source>
        <strain evidence="2">PB745_02</strain>
        <tissue evidence="2">Gill</tissue>
    </source>
</reference>
<accession>A0AAE1QAI3</accession>
<gene>
    <name evidence="2" type="ORF">Pmani_006349</name>
</gene>
<protein>
    <submittedName>
        <fullName evidence="2">Uncharacterized protein</fullName>
    </submittedName>
</protein>
<feature type="compositionally biased region" description="Polar residues" evidence="1">
    <location>
        <begin position="1"/>
        <end position="19"/>
    </location>
</feature>
<evidence type="ECO:0000313" key="3">
    <source>
        <dbReference type="Proteomes" id="UP001292094"/>
    </source>
</evidence>
<sequence>MQHCENNWYTTERGQNGTATEEAEDRVEWVQQRLRTEWNGYGPSCTRSTRGQSGTGTEETEDRVERLHDRTRTEWNRYKTEESEMEQVPIYFLPYLLIFLSYP</sequence>
<keyword evidence="3" id="KW-1185">Reference proteome</keyword>
<feature type="region of interest" description="Disordered" evidence="1">
    <location>
        <begin position="40"/>
        <end position="67"/>
    </location>
</feature>